<organism evidence="1 2">
    <name type="scientific">[Clostridium] aminophilum</name>
    <dbReference type="NCBI Taxonomy" id="1526"/>
    <lineage>
        <taxon>Bacteria</taxon>
        <taxon>Bacillati</taxon>
        <taxon>Bacillota</taxon>
        <taxon>Clostridia</taxon>
        <taxon>Lachnospirales</taxon>
        <taxon>Lachnospiraceae</taxon>
    </lineage>
</organism>
<dbReference type="Proteomes" id="UP000199820">
    <property type="component" value="Unassembled WGS sequence"/>
</dbReference>
<name>A0A1I0AYJ6_9FIRM</name>
<protein>
    <submittedName>
        <fullName evidence="1">Uncharacterized protein</fullName>
    </submittedName>
</protein>
<dbReference type="InterPro" id="IPR045941">
    <property type="entry name" value="DUF6361"/>
</dbReference>
<evidence type="ECO:0000313" key="1">
    <source>
        <dbReference type="EMBL" id="SES99484.1"/>
    </source>
</evidence>
<dbReference type="Pfam" id="PF19888">
    <property type="entry name" value="DUF6361"/>
    <property type="match status" value="1"/>
</dbReference>
<dbReference type="OrthoDB" id="1825624at2"/>
<reference evidence="1 2" key="1">
    <citation type="submission" date="2016-10" db="EMBL/GenBank/DDBJ databases">
        <authorList>
            <person name="de Groot N.N."/>
        </authorList>
    </citation>
    <scope>NUCLEOTIDE SEQUENCE [LARGE SCALE GENOMIC DNA]</scope>
    <source>
        <strain evidence="1 2">KH1P1</strain>
    </source>
</reference>
<sequence>MPLGWIDFSKGERSKVLSVLDMLSEAGTLDELGIAPVRDGFANTFFPGTSTIQTRAKYFMIVPYALKDLEYSGESNPNRVLRALDEVERHCGERFLANGKDTEGIIGSRSLGQGKWVKRTPADIYWAGLRNYGIFTGGSLSLTEYVRAMCALKNQKETLTKLGNRNDNAEESESDDKDAGELFKMQFWKIPTYMQDWEENLDIQLTEAEGDFLKRQMIQAYPDSMMAYILKNDMVEVFESKSFLQLEGLIHLFPERVRDDYSLASSFSMFLYVIRTVYNIIVSVGKNPDANREWENMNPSLDEYADIDLEKIIERLQLYRNVFLCRFLQKTQEFMSRGDLEGLMTEIRRRERELKQNRAKTMHPGEFDPYTWYGGGVLDYRFGNAKIIIKDIFESEGLNVKSK</sequence>
<dbReference type="EMBL" id="FOIL01000003">
    <property type="protein sequence ID" value="SES99484.1"/>
    <property type="molecule type" value="Genomic_DNA"/>
</dbReference>
<proteinExistence type="predicted"/>
<dbReference type="AlphaFoldDB" id="A0A1I0AYJ6"/>
<keyword evidence="2" id="KW-1185">Reference proteome</keyword>
<evidence type="ECO:0000313" key="2">
    <source>
        <dbReference type="Proteomes" id="UP000199820"/>
    </source>
</evidence>
<accession>A0A1I0AYJ6</accession>
<dbReference type="RefSeq" id="WP_074648201.1">
    <property type="nucleotide sequence ID" value="NZ_FOIL01000003.1"/>
</dbReference>
<gene>
    <name evidence="1" type="ORF">SAMN04487771_100325</name>
</gene>